<proteinExistence type="predicted"/>
<gene>
    <name evidence="1" type="ORF">ACFO0P_15315</name>
</gene>
<organism evidence="1 2">
    <name type="scientific">Deinococcus sonorensis</name>
    <dbReference type="NCBI Taxonomy" id="309891"/>
    <lineage>
        <taxon>Bacteria</taxon>
        <taxon>Thermotogati</taxon>
        <taxon>Deinococcota</taxon>
        <taxon>Deinococci</taxon>
        <taxon>Deinococcales</taxon>
        <taxon>Deinococcaceae</taxon>
        <taxon>Deinococcus</taxon>
    </lineage>
</organism>
<evidence type="ECO:0000313" key="1">
    <source>
        <dbReference type="EMBL" id="MFC4455146.1"/>
    </source>
</evidence>
<reference evidence="2" key="1">
    <citation type="journal article" date="2019" name="Int. J. Syst. Evol. Microbiol.">
        <title>The Global Catalogue of Microorganisms (GCM) 10K type strain sequencing project: providing services to taxonomists for standard genome sequencing and annotation.</title>
        <authorList>
            <consortium name="The Broad Institute Genomics Platform"/>
            <consortium name="The Broad Institute Genome Sequencing Center for Infectious Disease"/>
            <person name="Wu L."/>
            <person name="Ma J."/>
        </authorList>
    </citation>
    <scope>NUCLEOTIDE SEQUENCE [LARGE SCALE GENOMIC DNA]</scope>
    <source>
        <strain evidence="2">CCUG 39970</strain>
    </source>
</reference>
<protein>
    <submittedName>
        <fullName evidence="1">Replication initiator protein A</fullName>
    </submittedName>
</protein>
<dbReference type="Proteomes" id="UP001595939">
    <property type="component" value="Unassembled WGS sequence"/>
</dbReference>
<dbReference type="RefSeq" id="WP_380129864.1">
    <property type="nucleotide sequence ID" value="NZ_JBHSEG010000008.1"/>
</dbReference>
<keyword evidence="2" id="KW-1185">Reference proteome</keyword>
<dbReference type="EMBL" id="JBHSEG010000008">
    <property type="protein sequence ID" value="MFC4455146.1"/>
    <property type="molecule type" value="Genomic_DNA"/>
</dbReference>
<name>A0ABV8Y9W3_9DEIO</name>
<accession>A0ABV8Y9W3</accession>
<sequence length="452" mass="51216">MARRAKEMLERRDEYNRAQMGMIAACKEWDRKEHRVIIVQGDRKREMIAKSGEVLPYGQDSDIMIAITTLFAEAGCPSDNTVVTSAYALLTRAKLPTNGQLYRKLPTSLKRLRAAVYTFKEGFWNASRKRWTNDVDDFQFFVRLKFRDTEEFSGEVDIEADAPIMVEFSSQFAEQIRKGYIRTVDEKLLGQLKQPTVRALYHFLDSYAVNPETGQRVLSLNFRLNDLYASLGLVGRSDSNFDRLRRMYRALIENGYLSDVIMEGSGESSSVIFVFGSNAREADPALVEALTSEGVVIGVARNLALNHPERVLSGIAYARWYHTEIKVVKNKAALIHDVITNPDKYAREAKTIAAPVTPFAPVRDVEREAQDVALELERDKAAWFSQSVADQAEQLHRKLTLFGAKITPAQAEQLVNHGFDTFELQRAVILAAARHQERQQVVDEALQHLKLA</sequence>
<dbReference type="Pfam" id="PF10134">
    <property type="entry name" value="RPA"/>
    <property type="match status" value="1"/>
</dbReference>
<dbReference type="InterPro" id="IPR018777">
    <property type="entry name" value="Replication_initiator_prot_A"/>
</dbReference>
<comment type="caution">
    <text evidence="1">The sequence shown here is derived from an EMBL/GenBank/DDBJ whole genome shotgun (WGS) entry which is preliminary data.</text>
</comment>
<evidence type="ECO:0000313" key="2">
    <source>
        <dbReference type="Proteomes" id="UP001595939"/>
    </source>
</evidence>